<evidence type="ECO:0000313" key="2">
    <source>
        <dbReference type="Proteomes" id="UP001307705"/>
    </source>
</evidence>
<sequence>MFADLHCHPSNRIFNSLRQSKNDPFKDFNEDNVVLENLLIEQTLWHQTPEDTKKKKKQLEKGFTGDMANFPQCDIKSLTDSNTRIVFAAIYPLEKGFFLGNKKKGISAKSLTSLISRLIIKSKQISGNFEKILLIIIQTVLRKADPLANILINNKGLGRDCLQKSLMRFSRPRIDYIQSNKYDYFREATFEYNLYKYGDNKIPPKETEVNTYQLIKDNNHLNEVLNSTDHISIILTLEGINTLSQKSEKNKLVYVGWDELKRRIHTIKSWNVFFITFCHHYSNELAGHARSLPQLLQEISDQEPLKNRGIDEISADGMKAIRELVSVGKENSRDNSLGRRILIDVKHMAPKARKEYYDFIKSYNEENPNDKIPVIASHMGYANIKSLDDLIKCQDEEKDNSFKDGFLQWSINLCDEDIRIIVASGGIIGLCFDQRIIGVDLEKGNSLKKKEKGNLFKKGQDTSAEWIEFFRNNILGFIQSCSKSDLNNEYKIWNCISLGTDFDGFIDVVNPFGTAERFEYFFSMLLESFNKISQQEKEKYGLNGNPYTPEEVIEKIAWKNAYEFTLSNFK</sequence>
<proteinExistence type="predicted"/>
<protein>
    <recommendedName>
        <fullName evidence="3">Membrane dipeptidase (Peptidase family M19)</fullName>
    </recommendedName>
</protein>
<name>A0ABQ6PW67_9BACT</name>
<dbReference type="InterPro" id="IPR032466">
    <property type="entry name" value="Metal_Hydrolase"/>
</dbReference>
<dbReference type="Proteomes" id="UP001307705">
    <property type="component" value="Unassembled WGS sequence"/>
</dbReference>
<dbReference type="Gene3D" id="3.20.20.140">
    <property type="entry name" value="Metal-dependent hydrolases"/>
    <property type="match status" value="1"/>
</dbReference>
<dbReference type="EMBL" id="BTPE01000002">
    <property type="protein sequence ID" value="GMQ32203.1"/>
    <property type="molecule type" value="Genomic_DNA"/>
</dbReference>
<keyword evidence="2" id="KW-1185">Reference proteome</keyword>
<accession>A0ABQ6PW67</accession>
<reference evidence="1 2" key="1">
    <citation type="submission" date="2023-08" db="EMBL/GenBank/DDBJ databases">
        <title>Draft genome sequence of Algoriphagus taiwanensis.</title>
        <authorList>
            <person name="Takatani N."/>
            <person name="Hosokawa M."/>
            <person name="Sawabe T."/>
        </authorList>
    </citation>
    <scope>NUCLEOTIDE SEQUENCE [LARGE SCALE GENOMIC DNA]</scope>
    <source>
        <strain evidence="1 2">JCM 19755</strain>
    </source>
</reference>
<gene>
    <name evidence="1" type="ORF">Ataiwa_04750</name>
</gene>
<organism evidence="1 2">
    <name type="scientific">Algoriphagus taiwanensis</name>
    <dbReference type="NCBI Taxonomy" id="1445656"/>
    <lineage>
        <taxon>Bacteria</taxon>
        <taxon>Pseudomonadati</taxon>
        <taxon>Bacteroidota</taxon>
        <taxon>Cytophagia</taxon>
        <taxon>Cytophagales</taxon>
        <taxon>Cyclobacteriaceae</taxon>
        <taxon>Algoriphagus</taxon>
    </lineage>
</organism>
<dbReference type="SUPFAM" id="SSF51556">
    <property type="entry name" value="Metallo-dependent hydrolases"/>
    <property type="match status" value="1"/>
</dbReference>
<evidence type="ECO:0000313" key="1">
    <source>
        <dbReference type="EMBL" id="GMQ32203.1"/>
    </source>
</evidence>
<comment type="caution">
    <text evidence="1">The sequence shown here is derived from an EMBL/GenBank/DDBJ whole genome shotgun (WGS) entry which is preliminary data.</text>
</comment>
<evidence type="ECO:0008006" key="3">
    <source>
        <dbReference type="Google" id="ProtNLM"/>
    </source>
</evidence>
<dbReference type="RefSeq" id="WP_338227015.1">
    <property type="nucleotide sequence ID" value="NZ_BTPE01000002.1"/>
</dbReference>